<evidence type="ECO:0000256" key="2">
    <source>
        <dbReference type="SAM" id="SignalP"/>
    </source>
</evidence>
<evidence type="ECO:0008006" key="5">
    <source>
        <dbReference type="Google" id="ProtNLM"/>
    </source>
</evidence>
<dbReference type="AlphaFoldDB" id="A0A4R9LZD1"/>
<name>A0A4R9LZD1_9LEPT</name>
<dbReference type="InterPro" id="IPR025738">
    <property type="entry name" value="BatD"/>
</dbReference>
<accession>A0A4R9LZD1</accession>
<comment type="caution">
    <text evidence="3">The sequence shown here is derived from an EMBL/GenBank/DDBJ whole genome shotgun (WGS) entry which is preliminary data.</text>
</comment>
<keyword evidence="2" id="KW-0732">Signal</keyword>
<organism evidence="3 4">
    <name type="scientific">Leptospira idonii</name>
    <dbReference type="NCBI Taxonomy" id="1193500"/>
    <lineage>
        <taxon>Bacteria</taxon>
        <taxon>Pseudomonadati</taxon>
        <taxon>Spirochaetota</taxon>
        <taxon>Spirochaetia</taxon>
        <taxon>Leptospirales</taxon>
        <taxon>Leptospiraceae</taxon>
        <taxon>Leptospira</taxon>
    </lineage>
</organism>
<gene>
    <name evidence="3" type="ORF">EHS15_08050</name>
</gene>
<sequence>MKNSGKFFLFFCLFAGYSSSYADEVTFHLTRNQVEQFEDLVLEARVGGDKEFKPAGNSFEKNGAKAVYIGHGSETQIVNFKISRSQILKFKISTNQIGKFITPQIQVIYDGQKYSSPDFDYIVEKGSGNQRTARPRDFFDHFFEDPFREEEPEAKTEVAFHTSKPRVYLGEPVVGYYVLYYNGLRQAYLERDPNQSISFPFFLSETLKQVTVQIDPFAVRKGIEKQTLVYEKEIYGLTPLKTGTFSLGSTKFLVGDSMRFGAIHKSLDVSPARIEVLPLPQGAPNNFKAAVGEYEIFLSKSDKKVHLGETFYFAVQIKGSGNGDGIEDPIRLTNSSVHLVSKSKNKTFKLLPNGEYGFYSELEFFYGIEPEEKGNLNLGTAQLVYFSPASHSYKTISQDLGNLKVLPKRSIPVEKKESAQGDGSAFLRKIYSHWFPLAGLLTLVVVTFGTVLYFRKRNLIKETLAALDEKIGTKRKEILEDYLIRKGISLDESKLISALKDSFPKEGFLEIYSYCNAEDKKALIKIGNQIK</sequence>
<dbReference type="RefSeq" id="WP_135760036.1">
    <property type="nucleotide sequence ID" value="NZ_RQHW01000028.1"/>
</dbReference>
<dbReference type="PANTHER" id="PTHR40940">
    <property type="entry name" value="PROTEIN BATD-RELATED"/>
    <property type="match status" value="1"/>
</dbReference>
<keyword evidence="1" id="KW-0472">Membrane</keyword>
<feature type="chain" id="PRO_5020637267" description="Aerotolerance regulator BatD" evidence="2">
    <location>
        <begin position="23"/>
        <end position="531"/>
    </location>
</feature>
<dbReference type="EMBL" id="RQHW01000028">
    <property type="protein sequence ID" value="TGN19720.1"/>
    <property type="molecule type" value="Genomic_DNA"/>
</dbReference>
<dbReference type="OrthoDB" id="343927at2"/>
<keyword evidence="4" id="KW-1185">Reference proteome</keyword>
<feature type="transmembrane region" description="Helical" evidence="1">
    <location>
        <begin position="434"/>
        <end position="454"/>
    </location>
</feature>
<keyword evidence="1" id="KW-1133">Transmembrane helix</keyword>
<evidence type="ECO:0000256" key="1">
    <source>
        <dbReference type="SAM" id="Phobius"/>
    </source>
</evidence>
<reference evidence="3" key="1">
    <citation type="journal article" date="2019" name="PLoS Negl. Trop. Dis.">
        <title>Revisiting the worldwide diversity of Leptospira species in the environment.</title>
        <authorList>
            <person name="Vincent A.T."/>
            <person name="Schiettekatte O."/>
            <person name="Bourhy P."/>
            <person name="Veyrier F.J."/>
            <person name="Picardeau M."/>
        </authorList>
    </citation>
    <scope>NUCLEOTIDE SEQUENCE [LARGE SCALE GENOMIC DNA]</scope>
    <source>
        <strain evidence="3">201300427</strain>
    </source>
</reference>
<dbReference type="Proteomes" id="UP000298058">
    <property type="component" value="Unassembled WGS sequence"/>
</dbReference>
<protein>
    <recommendedName>
        <fullName evidence="5">Aerotolerance regulator BatD</fullName>
    </recommendedName>
</protein>
<feature type="signal peptide" evidence="2">
    <location>
        <begin position="1"/>
        <end position="22"/>
    </location>
</feature>
<keyword evidence="1" id="KW-0812">Transmembrane</keyword>
<dbReference type="PANTHER" id="PTHR40940:SF2">
    <property type="entry name" value="BATD"/>
    <property type="match status" value="1"/>
</dbReference>
<proteinExistence type="predicted"/>
<evidence type="ECO:0000313" key="3">
    <source>
        <dbReference type="EMBL" id="TGN19720.1"/>
    </source>
</evidence>
<evidence type="ECO:0000313" key="4">
    <source>
        <dbReference type="Proteomes" id="UP000298058"/>
    </source>
</evidence>